<gene>
    <name evidence="1" type="ORF">MANES_12G102100</name>
</gene>
<dbReference type="AlphaFoldDB" id="A0A2C9UVG2"/>
<accession>A0A2C9UVG2</accession>
<name>A0A2C9UVG2_MANES</name>
<sequence>MYSGDLYERLSYLQSFPPTFPPISDALKAVQVFVFAKVRRIISLTPHDMDRRGRYDAIFHYYGINTMLYFADSYRIV</sequence>
<proteinExistence type="predicted"/>
<protein>
    <submittedName>
        <fullName evidence="1">Uncharacterized protein</fullName>
    </submittedName>
</protein>
<organism evidence="1">
    <name type="scientific">Manihot esculenta</name>
    <name type="common">Cassava</name>
    <name type="synonym">Jatropha manihot</name>
    <dbReference type="NCBI Taxonomy" id="3983"/>
    <lineage>
        <taxon>Eukaryota</taxon>
        <taxon>Viridiplantae</taxon>
        <taxon>Streptophyta</taxon>
        <taxon>Embryophyta</taxon>
        <taxon>Tracheophyta</taxon>
        <taxon>Spermatophyta</taxon>
        <taxon>Magnoliopsida</taxon>
        <taxon>eudicotyledons</taxon>
        <taxon>Gunneridae</taxon>
        <taxon>Pentapetalae</taxon>
        <taxon>rosids</taxon>
        <taxon>fabids</taxon>
        <taxon>Malpighiales</taxon>
        <taxon>Euphorbiaceae</taxon>
        <taxon>Crotonoideae</taxon>
        <taxon>Manihoteae</taxon>
        <taxon>Manihot</taxon>
    </lineage>
</organism>
<reference evidence="1" key="1">
    <citation type="submission" date="2016-02" db="EMBL/GenBank/DDBJ databases">
        <title>WGS assembly of Manihot esculenta.</title>
        <authorList>
            <person name="Bredeson J.V."/>
            <person name="Prochnik S.E."/>
            <person name="Lyons J.B."/>
            <person name="Schmutz J."/>
            <person name="Grimwood J."/>
            <person name="Vrebalov J."/>
            <person name="Bart R.S."/>
            <person name="Amuge T."/>
            <person name="Ferguson M.E."/>
            <person name="Green R."/>
            <person name="Putnam N."/>
            <person name="Stites J."/>
            <person name="Rounsley S."/>
            <person name="Rokhsar D.S."/>
        </authorList>
    </citation>
    <scope>NUCLEOTIDE SEQUENCE [LARGE SCALE GENOMIC DNA]</scope>
    <source>
        <tissue evidence="1">Leaf</tissue>
    </source>
</reference>
<evidence type="ECO:0000313" key="1">
    <source>
        <dbReference type="EMBL" id="OAY35442.1"/>
    </source>
</evidence>
<dbReference type="EMBL" id="CM004398">
    <property type="protein sequence ID" value="OAY35442.1"/>
    <property type="molecule type" value="Genomic_DNA"/>
</dbReference>